<dbReference type="Pfam" id="PF00069">
    <property type="entry name" value="Pkinase"/>
    <property type="match status" value="1"/>
</dbReference>
<evidence type="ECO:0000313" key="8">
    <source>
        <dbReference type="Proteomes" id="UP001189429"/>
    </source>
</evidence>
<proteinExistence type="predicted"/>
<dbReference type="SUPFAM" id="SSF56112">
    <property type="entry name" value="Protein kinase-like (PK-like)"/>
    <property type="match status" value="1"/>
</dbReference>
<keyword evidence="5" id="KW-0472">Membrane</keyword>
<dbReference type="Gene3D" id="1.10.510.10">
    <property type="entry name" value="Transferase(Phosphotransferase) domain 1"/>
    <property type="match status" value="1"/>
</dbReference>
<evidence type="ECO:0000256" key="1">
    <source>
        <dbReference type="ARBA" id="ARBA00022741"/>
    </source>
</evidence>
<evidence type="ECO:0000256" key="2">
    <source>
        <dbReference type="ARBA" id="ARBA00022840"/>
    </source>
</evidence>
<dbReference type="CDD" id="cd14014">
    <property type="entry name" value="STKc_PknB_like"/>
    <property type="match status" value="1"/>
</dbReference>
<keyword evidence="1 3" id="KW-0547">Nucleotide-binding</keyword>
<sequence length="708" mass="77384">MSDRRSHGRLLGRMGPWCRRACGCKRYRGGIDRLTMTFKHPGLETGFLISRRQRLSEWLSLMIILTFLMCLGVAQAQGFWNPDQYPTHASAKLSVRQPILFLSGMMVVAVVLCVAKVLARSRLSHRNVMLYMEFGTISVSLIMMLVTIGMSRYYLARMSGYENPEEVWGCDLGYVDGLNLVLMNLLVACGHLAPIRWACLLPLEFALVLMFELPIYVWGSPAPEAVPFFTICAVCLSVIAAAGKRQSELQERLIFKALLAEKKLRFVAEHELAMQQEPASAISTEVSALGDSRPETTTTALAFEMDQSGSLMEIRAIGIREQWLIEDSEVKTLPDRVLGTGGFGRVVAGLYHNTPVAVKVPRQDIEIDLLHASLPALCNELRILRRLRHPNIVFLYGATICEHGASCGHSAPCTTSMASPSLGLCLVLERVDGVSLRQFITREGGGGEALGHPTRSSITVTGDRARIVLDILNALRYLHSRSPRVVHGDLKDSNIFVQQVCLNSGTTTRAKLLDFGLARLLTRSAQPLGGTKRWMAPELFEKNSVPPDGAADVYSLGLLMFFIATGRVPFEDVRTKELARKRAKKRPLHLSWPTDGRGELQSLQCWCIASVERCTQVWPEQRPGVEAVCDELSRGLGTLGAGARLAEEDGSPERPGASGKLATDGELDTGGAPDPGLAPVHKGVPGRGAAALVPPSCEPVLQGTKCTL</sequence>
<dbReference type="PROSITE" id="PS00107">
    <property type="entry name" value="PROTEIN_KINASE_ATP"/>
    <property type="match status" value="1"/>
</dbReference>
<feature type="region of interest" description="Disordered" evidence="4">
    <location>
        <begin position="643"/>
        <end position="689"/>
    </location>
</feature>
<keyword evidence="2 3" id="KW-0067">ATP-binding</keyword>
<protein>
    <recommendedName>
        <fullName evidence="6">Protein kinase domain-containing protein</fullName>
    </recommendedName>
</protein>
<evidence type="ECO:0000259" key="6">
    <source>
        <dbReference type="PROSITE" id="PS50011"/>
    </source>
</evidence>
<name>A0ABN9W941_9DINO</name>
<dbReference type="Gene3D" id="3.30.200.20">
    <property type="entry name" value="Phosphorylase Kinase, domain 1"/>
    <property type="match status" value="1"/>
</dbReference>
<dbReference type="InterPro" id="IPR017441">
    <property type="entry name" value="Protein_kinase_ATP_BS"/>
</dbReference>
<dbReference type="PANTHER" id="PTHR44329">
    <property type="entry name" value="SERINE/THREONINE-PROTEIN KINASE TNNI3K-RELATED"/>
    <property type="match status" value="1"/>
</dbReference>
<organism evidence="7 8">
    <name type="scientific">Prorocentrum cordatum</name>
    <dbReference type="NCBI Taxonomy" id="2364126"/>
    <lineage>
        <taxon>Eukaryota</taxon>
        <taxon>Sar</taxon>
        <taxon>Alveolata</taxon>
        <taxon>Dinophyceae</taxon>
        <taxon>Prorocentrales</taxon>
        <taxon>Prorocentraceae</taxon>
        <taxon>Prorocentrum</taxon>
    </lineage>
</organism>
<feature type="transmembrane region" description="Helical" evidence="5">
    <location>
        <begin position="58"/>
        <end position="79"/>
    </location>
</feature>
<dbReference type="InterPro" id="IPR011009">
    <property type="entry name" value="Kinase-like_dom_sf"/>
</dbReference>
<dbReference type="InterPro" id="IPR000719">
    <property type="entry name" value="Prot_kinase_dom"/>
</dbReference>
<dbReference type="PROSITE" id="PS50011">
    <property type="entry name" value="PROTEIN_KINASE_DOM"/>
    <property type="match status" value="1"/>
</dbReference>
<feature type="binding site" evidence="3">
    <location>
        <position position="359"/>
    </location>
    <ligand>
        <name>ATP</name>
        <dbReference type="ChEBI" id="CHEBI:30616"/>
    </ligand>
</feature>
<keyword evidence="5" id="KW-1133">Transmembrane helix</keyword>
<keyword evidence="8" id="KW-1185">Reference proteome</keyword>
<evidence type="ECO:0000256" key="4">
    <source>
        <dbReference type="SAM" id="MobiDB-lite"/>
    </source>
</evidence>
<dbReference type="Proteomes" id="UP001189429">
    <property type="component" value="Unassembled WGS sequence"/>
</dbReference>
<dbReference type="InterPro" id="IPR008271">
    <property type="entry name" value="Ser/Thr_kinase_AS"/>
</dbReference>
<keyword evidence="5" id="KW-0812">Transmembrane</keyword>
<dbReference type="EMBL" id="CAUYUJ010018164">
    <property type="protein sequence ID" value="CAK0881183.1"/>
    <property type="molecule type" value="Genomic_DNA"/>
</dbReference>
<dbReference type="InterPro" id="IPR051681">
    <property type="entry name" value="Ser/Thr_Kinases-Pseudokinases"/>
</dbReference>
<dbReference type="SMART" id="SM00220">
    <property type="entry name" value="S_TKc"/>
    <property type="match status" value="1"/>
</dbReference>
<dbReference type="PROSITE" id="PS00108">
    <property type="entry name" value="PROTEIN_KINASE_ST"/>
    <property type="match status" value="1"/>
</dbReference>
<evidence type="ECO:0000256" key="5">
    <source>
        <dbReference type="SAM" id="Phobius"/>
    </source>
</evidence>
<evidence type="ECO:0000313" key="7">
    <source>
        <dbReference type="EMBL" id="CAK0881183.1"/>
    </source>
</evidence>
<feature type="transmembrane region" description="Helical" evidence="5">
    <location>
        <begin position="99"/>
        <end position="118"/>
    </location>
</feature>
<feature type="domain" description="Protein kinase" evidence="6">
    <location>
        <begin position="332"/>
        <end position="636"/>
    </location>
</feature>
<evidence type="ECO:0000256" key="3">
    <source>
        <dbReference type="PROSITE-ProRule" id="PRU10141"/>
    </source>
</evidence>
<gene>
    <name evidence="7" type="ORF">PCOR1329_LOCUS64110</name>
</gene>
<comment type="caution">
    <text evidence="7">The sequence shown here is derived from an EMBL/GenBank/DDBJ whole genome shotgun (WGS) entry which is preliminary data.</text>
</comment>
<reference evidence="7" key="1">
    <citation type="submission" date="2023-10" db="EMBL/GenBank/DDBJ databases">
        <authorList>
            <person name="Chen Y."/>
            <person name="Shah S."/>
            <person name="Dougan E. K."/>
            <person name="Thang M."/>
            <person name="Chan C."/>
        </authorList>
    </citation>
    <scope>NUCLEOTIDE SEQUENCE [LARGE SCALE GENOMIC DNA]</scope>
</reference>
<accession>A0ABN9W941</accession>
<feature type="transmembrane region" description="Helical" evidence="5">
    <location>
        <begin position="130"/>
        <end position="154"/>
    </location>
</feature>